<name>A0A8H6JIY3_9PEZI</name>
<sequence length="874" mass="98371">MAGEQPQGLYTPTSSIFPLTGEHHLMRLVDLSGFSKSAKGEPFVLNDESRRNLSELDYHTFQEGLPSYLDRTKRYDRMPGDPLDRLFAALPTPEQDEVAYAPPNTEAGEAHDRRFVLAIWPYANSSLEGVLEYSSDPYAQDYWWMCRFAFSLWQRSDLSIRCSFTQQMAHLAVSVPGPAVPAANVDAADQFSIPGSYPASSSSSSSEAADPSPSSSSTEAAQHALSSDVNETVNPSANKQAWLRYARWIYEGRCDEDAEIAAPKRAAKANMSDDDAMGLNTCAFCKAPRGVSEKCISKRKEMFYCTGCYLPYFKHLRRMYCSKVCQVADWSGNHFYECQKRLHFLRAVYMLRTVVGKFQTATYSNFAEYIDTANPSNPKSSKAGKGASRTFISSPAWSQGTWVGDQVFLGAEKTILADLDPFTTQKLLAWDSGDNLYYHLQHIIRSILLPHCDSVMEMNVFFRNVKNDITVGASDISRENGQYQASKGKDAMFWPRPILLCRIKCSETANILYVLDFLGANNGFEHYVVPFEAFAKKGLVSCVSTRSMQKLVPHWYPRSQLGLIACRDYVARSWLDATGAFFKKRFPHYKIPGVLAKLKHDVFQKYLVEYLNATNDMLQASTQAIRATGSYRLYLHHNPNPYGHEHMVGVTASKEEVELYKNIWVSDAAYDITIGRFSSANKNLSVGSETRRLVAMWIDRLVKYGQKHPYDAPKLLGQNLANHYNLSGTTSLEECREIEATYLIWSGIPKEEIDSFYSIVERMRENLRLSDGTLPVQSTEEGFVTPEAMFNSFKQLPIDDVVRKKLRDISSNTKMSDLMGRAGVTGGEAMADLTIQEVRRFIQIGAVATTHSAAYFQDLQQNLQQRGKGKERSD</sequence>
<feature type="compositionally biased region" description="Polar residues" evidence="1">
    <location>
        <begin position="218"/>
        <end position="232"/>
    </location>
</feature>
<dbReference type="EMBL" id="WIGN01000047">
    <property type="protein sequence ID" value="KAF6814017.1"/>
    <property type="molecule type" value="Genomic_DNA"/>
</dbReference>
<reference evidence="2 3" key="1">
    <citation type="journal article" date="2020" name="Phytopathology">
        <title>Genome Sequence Resources of Colletotrichum truncatum, C. plurivorum, C. musicola, and C. sojae: Four Species Pathogenic to Soybean (Glycine max).</title>
        <authorList>
            <person name="Rogerio F."/>
            <person name="Boufleur T.R."/>
            <person name="Ciampi-Guillardi M."/>
            <person name="Sukno S.A."/>
            <person name="Thon M.R."/>
            <person name="Massola Junior N.S."/>
            <person name="Baroncelli R."/>
        </authorList>
    </citation>
    <scope>NUCLEOTIDE SEQUENCE [LARGE SCALE GENOMIC DNA]</scope>
    <source>
        <strain evidence="2 3">LFN0009</strain>
    </source>
</reference>
<gene>
    <name evidence="2" type="ORF">CSOJ01_04250</name>
</gene>
<dbReference type="Proteomes" id="UP000652219">
    <property type="component" value="Unassembled WGS sequence"/>
</dbReference>
<dbReference type="Gene3D" id="6.10.140.2220">
    <property type="match status" value="1"/>
</dbReference>
<comment type="caution">
    <text evidence="2">The sequence shown here is derived from an EMBL/GenBank/DDBJ whole genome shotgun (WGS) entry which is preliminary data.</text>
</comment>
<dbReference type="AlphaFoldDB" id="A0A8H6JIY3"/>
<feature type="compositionally biased region" description="Low complexity" evidence="1">
    <location>
        <begin position="196"/>
        <end position="217"/>
    </location>
</feature>
<evidence type="ECO:0000313" key="3">
    <source>
        <dbReference type="Proteomes" id="UP000652219"/>
    </source>
</evidence>
<evidence type="ECO:0000256" key="1">
    <source>
        <dbReference type="SAM" id="MobiDB-lite"/>
    </source>
</evidence>
<keyword evidence="3" id="KW-1185">Reference proteome</keyword>
<evidence type="ECO:0000313" key="2">
    <source>
        <dbReference type="EMBL" id="KAF6814017.1"/>
    </source>
</evidence>
<feature type="region of interest" description="Disordered" evidence="1">
    <location>
        <begin position="196"/>
        <end position="232"/>
    </location>
</feature>
<proteinExistence type="predicted"/>
<protein>
    <submittedName>
        <fullName evidence="2">Mynd finger</fullName>
    </submittedName>
</protein>
<accession>A0A8H6JIY3</accession>
<organism evidence="2 3">
    <name type="scientific">Colletotrichum sojae</name>
    <dbReference type="NCBI Taxonomy" id="2175907"/>
    <lineage>
        <taxon>Eukaryota</taxon>
        <taxon>Fungi</taxon>
        <taxon>Dikarya</taxon>
        <taxon>Ascomycota</taxon>
        <taxon>Pezizomycotina</taxon>
        <taxon>Sordariomycetes</taxon>
        <taxon>Hypocreomycetidae</taxon>
        <taxon>Glomerellales</taxon>
        <taxon>Glomerellaceae</taxon>
        <taxon>Colletotrichum</taxon>
        <taxon>Colletotrichum orchidearum species complex</taxon>
    </lineage>
</organism>